<dbReference type="EC" id="3.1.21.4" evidence="6"/>
<organism evidence="7 8">
    <name type="scientific">Candidatus Marsarchaeota G1 archaeon BE_D</name>
    <dbReference type="NCBI Taxonomy" id="1978156"/>
    <lineage>
        <taxon>Archaea</taxon>
        <taxon>Candidatus Marsarchaeota</taxon>
        <taxon>Candidatus Marsarchaeota group 1</taxon>
    </lineage>
</organism>
<keyword evidence="2" id="KW-0680">Restriction system</keyword>
<evidence type="ECO:0000256" key="5">
    <source>
        <dbReference type="ARBA" id="ARBA00093760"/>
    </source>
</evidence>
<protein>
    <recommendedName>
        <fullName evidence="6">type II site-specific deoxyribonuclease</fullName>
        <ecNumber evidence="6">3.1.21.4</ecNumber>
    </recommendedName>
</protein>
<gene>
    <name evidence="7" type="ORF">B9Q02_08670</name>
</gene>
<dbReference type="Pfam" id="PF09520">
    <property type="entry name" value="RE_TdeIII"/>
    <property type="match status" value="1"/>
</dbReference>
<keyword evidence="3" id="KW-0255">Endonuclease</keyword>
<evidence type="ECO:0000313" key="8">
    <source>
        <dbReference type="Proteomes" id="UP000240569"/>
    </source>
</evidence>
<evidence type="ECO:0000256" key="6">
    <source>
        <dbReference type="ARBA" id="ARBA00093790"/>
    </source>
</evidence>
<dbReference type="GO" id="GO:0009036">
    <property type="term" value="F:type II site-specific deoxyribonuclease activity"/>
    <property type="evidence" value="ECO:0007669"/>
    <property type="project" value="InterPro"/>
</dbReference>
<reference evidence="7 8" key="1">
    <citation type="submission" date="2017-04" db="EMBL/GenBank/DDBJ databases">
        <title>Novel microbial lineages endemic to geothermal iron-oxide mats fill important gaps in the evolutionary history of Archaea.</title>
        <authorList>
            <person name="Jay Z.J."/>
            <person name="Beam J.P."/>
            <person name="Dlakic M."/>
            <person name="Rusch D.B."/>
            <person name="Kozubal M.A."/>
            <person name="Inskeep W.P."/>
        </authorList>
    </citation>
    <scope>NUCLEOTIDE SEQUENCE [LARGE SCALE GENOMIC DNA]</scope>
    <source>
        <strain evidence="7">BE_D</strain>
    </source>
</reference>
<dbReference type="EMBL" id="NEXD01000062">
    <property type="protein sequence ID" value="PSN84822.1"/>
    <property type="molecule type" value="Genomic_DNA"/>
</dbReference>
<keyword evidence="1" id="KW-0540">Nuclease</keyword>
<evidence type="ECO:0000256" key="3">
    <source>
        <dbReference type="ARBA" id="ARBA00022759"/>
    </source>
</evidence>
<evidence type="ECO:0000256" key="2">
    <source>
        <dbReference type="ARBA" id="ARBA00022747"/>
    </source>
</evidence>
<name>A0A2R6AEM0_9ARCH</name>
<dbReference type="AlphaFoldDB" id="A0A2R6AEM0"/>
<evidence type="ECO:0000313" key="7">
    <source>
        <dbReference type="EMBL" id="PSN84822.1"/>
    </source>
</evidence>
<evidence type="ECO:0000256" key="1">
    <source>
        <dbReference type="ARBA" id="ARBA00022722"/>
    </source>
</evidence>
<comment type="catalytic activity">
    <reaction evidence="5">
        <text>Endonucleolytic cleavage of DNA to give specific double-stranded fragments with terminal 5'-phosphates.</text>
        <dbReference type="EC" id="3.1.21.4"/>
    </reaction>
</comment>
<accession>A0A2R6AEM0</accession>
<dbReference type="Proteomes" id="UP000240569">
    <property type="component" value="Unassembled WGS sequence"/>
</dbReference>
<proteinExistence type="predicted"/>
<keyword evidence="4" id="KW-0378">Hydrolase</keyword>
<dbReference type="GO" id="GO:0009307">
    <property type="term" value="P:DNA restriction-modification system"/>
    <property type="evidence" value="ECO:0007669"/>
    <property type="project" value="InterPro"/>
</dbReference>
<sequence>MAIPEKVSNHIINLLFKSVRKKLEKYKPETAHMPFHFKLLGRDRYAMFSFIQSINTSFGGIWEQIAVILANNAGFFAKRQYLLLGKIDHQTQNVIQNIHERLRRGEMVANKKQEIELIRQSIKKGRPKKDPDSYVDLYVKRQNEENYFDITSAKPNKKEFASLKLKLLKWTALRLSQKKSANVVTRLAIPYNPYYPKPYQRWTLEGLYDLQRGEILIDADFWNFVANDDVYNELLEIFEIAGNTLRKEIDEKFEKFAL</sequence>
<evidence type="ECO:0000256" key="4">
    <source>
        <dbReference type="ARBA" id="ARBA00022801"/>
    </source>
</evidence>
<comment type="caution">
    <text evidence="7">The sequence shown here is derived from an EMBL/GenBank/DDBJ whole genome shotgun (WGS) entry which is preliminary data.</text>
</comment>
<dbReference type="GO" id="GO:0003677">
    <property type="term" value="F:DNA binding"/>
    <property type="evidence" value="ECO:0007669"/>
    <property type="project" value="InterPro"/>
</dbReference>
<dbReference type="InterPro" id="IPR019045">
    <property type="entry name" value="Restrct_endonuc_II_HinfI"/>
</dbReference>